<dbReference type="RefSeq" id="WP_214158167.1">
    <property type="nucleotide sequence ID" value="NZ_JAHBAY010000010.1"/>
</dbReference>
<reference evidence="1 2" key="1">
    <citation type="submission" date="2021-05" db="EMBL/GenBank/DDBJ databases">
        <title>Kineosporia and Streptomyces sp. nov. two new marine actinobacteria isolated from Coral.</title>
        <authorList>
            <person name="Buangrab K."/>
            <person name="Sutthacheep M."/>
            <person name="Yeemin T."/>
            <person name="Harunari E."/>
            <person name="Igarashi Y."/>
            <person name="Kanchanasin P."/>
            <person name="Tanasupawat S."/>
            <person name="Phongsopitanun W."/>
        </authorList>
    </citation>
    <scope>NUCLEOTIDE SEQUENCE [LARGE SCALE GENOMIC DNA]</scope>
    <source>
        <strain evidence="1 2">J2-2</strain>
    </source>
</reference>
<evidence type="ECO:0000313" key="1">
    <source>
        <dbReference type="EMBL" id="MBT0771796.1"/>
    </source>
</evidence>
<dbReference type="EMBL" id="JAHBAY010000010">
    <property type="protein sequence ID" value="MBT0771796.1"/>
    <property type="molecule type" value="Genomic_DNA"/>
</dbReference>
<organism evidence="1 2">
    <name type="scientific">Kineosporia corallincola</name>
    <dbReference type="NCBI Taxonomy" id="2835133"/>
    <lineage>
        <taxon>Bacteria</taxon>
        <taxon>Bacillati</taxon>
        <taxon>Actinomycetota</taxon>
        <taxon>Actinomycetes</taxon>
        <taxon>Kineosporiales</taxon>
        <taxon>Kineosporiaceae</taxon>
        <taxon>Kineosporia</taxon>
    </lineage>
</organism>
<comment type="caution">
    <text evidence="1">The sequence shown here is derived from an EMBL/GenBank/DDBJ whole genome shotgun (WGS) entry which is preliminary data.</text>
</comment>
<keyword evidence="2" id="KW-1185">Reference proteome</keyword>
<accession>A0ABS5TL17</accession>
<protein>
    <submittedName>
        <fullName evidence="1">Uncharacterized protein</fullName>
    </submittedName>
</protein>
<dbReference type="Proteomes" id="UP001197247">
    <property type="component" value="Unassembled WGS sequence"/>
</dbReference>
<proteinExistence type="predicted"/>
<gene>
    <name evidence="1" type="ORF">KIH74_22840</name>
</gene>
<sequence>MKFPPPLHQLTVPDKLPEAMPPPLTDSIQVFLRKNEDGRQQVVFRPDEDTEIRIIATERMLKAFALRDDLPDQVFLAVIARLIIDWAATSGAEG</sequence>
<name>A0ABS5TL17_9ACTN</name>
<evidence type="ECO:0000313" key="2">
    <source>
        <dbReference type="Proteomes" id="UP001197247"/>
    </source>
</evidence>